<gene>
    <name evidence="1" type="ORF">L1987_78252</name>
</gene>
<reference evidence="1 2" key="2">
    <citation type="journal article" date="2022" name="Mol. Ecol. Resour.">
        <title>The genomes of chicory, endive, great burdock and yacon provide insights into Asteraceae paleo-polyploidization history and plant inulin production.</title>
        <authorList>
            <person name="Fan W."/>
            <person name="Wang S."/>
            <person name="Wang H."/>
            <person name="Wang A."/>
            <person name="Jiang F."/>
            <person name="Liu H."/>
            <person name="Zhao H."/>
            <person name="Xu D."/>
            <person name="Zhang Y."/>
        </authorList>
    </citation>
    <scope>NUCLEOTIDE SEQUENCE [LARGE SCALE GENOMIC DNA]</scope>
    <source>
        <strain evidence="2">cv. Yunnan</strain>
        <tissue evidence="1">Leaves</tissue>
    </source>
</reference>
<dbReference type="Proteomes" id="UP001056120">
    <property type="component" value="Linkage Group LG26"/>
</dbReference>
<sequence length="78" mass="8558">MGKGQKAIVEAAGLNVLFLDSCGAECSVSPYQDSEGCCFSKRSLCRVIWSPDGFHCLVGEEKMNTRMLILMNTRIACH</sequence>
<keyword evidence="2" id="KW-1185">Reference proteome</keyword>
<dbReference type="EMBL" id="CM042043">
    <property type="protein sequence ID" value="KAI3695258.1"/>
    <property type="molecule type" value="Genomic_DNA"/>
</dbReference>
<proteinExistence type="predicted"/>
<evidence type="ECO:0000313" key="1">
    <source>
        <dbReference type="EMBL" id="KAI3695258.1"/>
    </source>
</evidence>
<evidence type="ECO:0000313" key="2">
    <source>
        <dbReference type="Proteomes" id="UP001056120"/>
    </source>
</evidence>
<comment type="caution">
    <text evidence="1">The sequence shown here is derived from an EMBL/GenBank/DDBJ whole genome shotgun (WGS) entry which is preliminary data.</text>
</comment>
<name>A0ACB8ZCD7_9ASTR</name>
<accession>A0ACB8ZCD7</accession>
<organism evidence="1 2">
    <name type="scientific">Smallanthus sonchifolius</name>
    <dbReference type="NCBI Taxonomy" id="185202"/>
    <lineage>
        <taxon>Eukaryota</taxon>
        <taxon>Viridiplantae</taxon>
        <taxon>Streptophyta</taxon>
        <taxon>Embryophyta</taxon>
        <taxon>Tracheophyta</taxon>
        <taxon>Spermatophyta</taxon>
        <taxon>Magnoliopsida</taxon>
        <taxon>eudicotyledons</taxon>
        <taxon>Gunneridae</taxon>
        <taxon>Pentapetalae</taxon>
        <taxon>asterids</taxon>
        <taxon>campanulids</taxon>
        <taxon>Asterales</taxon>
        <taxon>Asteraceae</taxon>
        <taxon>Asteroideae</taxon>
        <taxon>Heliantheae alliance</taxon>
        <taxon>Millerieae</taxon>
        <taxon>Smallanthus</taxon>
    </lineage>
</organism>
<reference evidence="2" key="1">
    <citation type="journal article" date="2022" name="Mol. Ecol. Resour.">
        <title>The genomes of chicory, endive, great burdock and yacon provide insights into Asteraceae palaeo-polyploidization history and plant inulin production.</title>
        <authorList>
            <person name="Fan W."/>
            <person name="Wang S."/>
            <person name="Wang H."/>
            <person name="Wang A."/>
            <person name="Jiang F."/>
            <person name="Liu H."/>
            <person name="Zhao H."/>
            <person name="Xu D."/>
            <person name="Zhang Y."/>
        </authorList>
    </citation>
    <scope>NUCLEOTIDE SEQUENCE [LARGE SCALE GENOMIC DNA]</scope>
    <source>
        <strain evidence="2">cv. Yunnan</strain>
    </source>
</reference>
<protein>
    <submittedName>
        <fullName evidence="1">Uncharacterized protein</fullName>
    </submittedName>
</protein>